<organism evidence="6 7">
    <name type="scientific">Candidatus Symbiobacter mobilis CR</name>
    <dbReference type="NCBI Taxonomy" id="946483"/>
    <lineage>
        <taxon>Bacteria</taxon>
        <taxon>Pseudomonadati</taxon>
        <taxon>Pseudomonadota</taxon>
        <taxon>Betaproteobacteria</taxon>
        <taxon>Burkholderiales</taxon>
        <taxon>Comamonadaceae</taxon>
    </lineage>
</organism>
<reference evidence="6 7" key="1">
    <citation type="journal article" date="2013" name="Genome Biol.">
        <title>Genomic analysis reveals key aspects of prokaryotic symbiosis in the phototrophic consortium "Chlorochromatium aggregatum".</title>
        <authorList>
            <person name="Liu Z."/>
            <person name="Muller J."/>
            <person name="Li T."/>
            <person name="Alvey R.M."/>
            <person name="Vogl K."/>
            <person name="Frigaard N.U."/>
            <person name="Rockwell N.C."/>
            <person name="Boyd E.S."/>
            <person name="Tomsho L.P."/>
            <person name="Schuster S.C."/>
            <person name="Henke P."/>
            <person name="Rohde M."/>
            <person name="Overmann J."/>
            <person name="Bryant D.A."/>
        </authorList>
    </citation>
    <scope>NUCLEOTIDE SEQUENCE [LARGE SCALE GENOMIC DNA]</scope>
    <source>
        <strain evidence="6">CR</strain>
    </source>
</reference>
<protein>
    <submittedName>
        <fullName evidence="6">Flagellar protein FliOZ</fullName>
    </submittedName>
</protein>
<dbReference type="GO" id="GO:0016020">
    <property type="term" value="C:membrane"/>
    <property type="evidence" value="ECO:0007669"/>
    <property type="project" value="InterPro"/>
</dbReference>
<sequence>MNAWFPALLLLVCLGLLPWALKWLQRRVVGLGGNHQVGSMRIVSAVGVGPQQRVVTVEIGPEGQRTWLTLGVTPQSITCLHSAPISFAQQIRQMQEVQHGPAGADKP</sequence>
<gene>
    <name evidence="6" type="primary">fliOZ</name>
    <name evidence="6" type="ORF">Cenrod_2302</name>
</gene>
<keyword evidence="6" id="KW-0282">Flagellum</keyword>
<dbReference type="Pfam" id="PF04347">
    <property type="entry name" value="FliO"/>
    <property type="match status" value="1"/>
</dbReference>
<evidence type="ECO:0000256" key="1">
    <source>
        <dbReference type="ARBA" id="ARBA00004236"/>
    </source>
</evidence>
<keyword evidence="5" id="KW-0472">Membrane</keyword>
<dbReference type="STRING" id="946483.Cenrod_2302"/>
<dbReference type="Proteomes" id="UP000017184">
    <property type="component" value="Chromosome"/>
</dbReference>
<evidence type="ECO:0000256" key="2">
    <source>
        <dbReference type="ARBA" id="ARBA00022475"/>
    </source>
</evidence>
<keyword evidence="4" id="KW-1133">Transmembrane helix</keyword>
<evidence type="ECO:0000256" key="4">
    <source>
        <dbReference type="ARBA" id="ARBA00022989"/>
    </source>
</evidence>
<dbReference type="KEGG" id="cbx:Cenrod_2302"/>
<keyword evidence="6" id="KW-0969">Cilium</keyword>
<keyword evidence="7" id="KW-1185">Reference proteome</keyword>
<dbReference type="GO" id="GO:0044781">
    <property type="term" value="P:bacterial-type flagellum organization"/>
    <property type="evidence" value="ECO:0007669"/>
    <property type="project" value="InterPro"/>
</dbReference>
<evidence type="ECO:0000313" key="6">
    <source>
        <dbReference type="EMBL" id="AGX88364.1"/>
    </source>
</evidence>
<evidence type="ECO:0000256" key="5">
    <source>
        <dbReference type="ARBA" id="ARBA00023136"/>
    </source>
</evidence>
<dbReference type="HOGENOM" id="CLU_113213_5_0_4"/>
<keyword evidence="2" id="KW-1003">Cell membrane</keyword>
<dbReference type="eggNOG" id="COG3190">
    <property type="taxonomic scope" value="Bacteria"/>
</dbReference>
<accession>U5NE15</accession>
<keyword evidence="6" id="KW-0966">Cell projection</keyword>
<dbReference type="OrthoDB" id="8905632at2"/>
<evidence type="ECO:0000313" key="7">
    <source>
        <dbReference type="Proteomes" id="UP000017184"/>
    </source>
</evidence>
<dbReference type="EMBL" id="CP004885">
    <property type="protein sequence ID" value="AGX88364.1"/>
    <property type="molecule type" value="Genomic_DNA"/>
</dbReference>
<proteinExistence type="predicted"/>
<comment type="subcellular location">
    <subcellularLocation>
        <location evidence="1">Cell membrane</location>
    </subcellularLocation>
</comment>
<dbReference type="PATRIC" id="fig|946483.4.peg.2320"/>
<dbReference type="RefSeq" id="WP_022775873.1">
    <property type="nucleotide sequence ID" value="NC_022576.1"/>
</dbReference>
<keyword evidence="3" id="KW-0812">Transmembrane</keyword>
<name>U5NE15_9BURK</name>
<dbReference type="AlphaFoldDB" id="U5NE15"/>
<dbReference type="InterPro" id="IPR022781">
    <property type="entry name" value="Flagellar_biosynth_FliO"/>
</dbReference>
<evidence type="ECO:0000256" key="3">
    <source>
        <dbReference type="ARBA" id="ARBA00022692"/>
    </source>
</evidence>